<evidence type="ECO:0000313" key="1">
    <source>
        <dbReference type="EMBL" id="QHU01043.1"/>
    </source>
</evidence>
<accession>A0A6C0J6Y8</accession>
<organism evidence="1">
    <name type="scientific">viral metagenome</name>
    <dbReference type="NCBI Taxonomy" id="1070528"/>
    <lineage>
        <taxon>unclassified sequences</taxon>
        <taxon>metagenomes</taxon>
        <taxon>organismal metagenomes</taxon>
    </lineage>
</organism>
<reference evidence="1" key="1">
    <citation type="journal article" date="2020" name="Nature">
        <title>Giant virus diversity and host interactions through global metagenomics.</title>
        <authorList>
            <person name="Schulz F."/>
            <person name="Roux S."/>
            <person name="Paez-Espino D."/>
            <person name="Jungbluth S."/>
            <person name="Walsh D.A."/>
            <person name="Denef V.J."/>
            <person name="McMahon K.D."/>
            <person name="Konstantinidis K.T."/>
            <person name="Eloe-Fadrosh E.A."/>
            <person name="Kyrpides N.C."/>
            <person name="Woyke T."/>
        </authorList>
    </citation>
    <scope>NUCLEOTIDE SEQUENCE</scope>
    <source>
        <strain evidence="1">GVMAG-M-3300025860-20</strain>
    </source>
</reference>
<dbReference type="AlphaFoldDB" id="A0A6C0J6Y8"/>
<dbReference type="EMBL" id="MN740334">
    <property type="protein sequence ID" value="QHU01043.1"/>
    <property type="molecule type" value="Genomic_DNA"/>
</dbReference>
<name>A0A6C0J6Y8_9ZZZZ</name>
<proteinExistence type="predicted"/>
<protein>
    <submittedName>
        <fullName evidence="1">Uncharacterized protein</fullName>
    </submittedName>
</protein>
<sequence length="104" mass="12241">MVSPKIKYSVKEQQYQCKIPLTWYCEHTTGGGPCYFDEESNTYIGLSQDKDKCLDAIIEYYKDLNVMIYESDKYIKTEGVGRCGRRYKTKVITTEIKSKHYGYY</sequence>